<reference evidence="1 2" key="1">
    <citation type="journal article" date="2016" name="Genome Biol. Evol.">
        <title>Divergent and convergent evolution of fungal pathogenicity.</title>
        <authorList>
            <person name="Shang Y."/>
            <person name="Xiao G."/>
            <person name="Zheng P."/>
            <person name="Cen K."/>
            <person name="Zhan S."/>
            <person name="Wang C."/>
        </authorList>
    </citation>
    <scope>NUCLEOTIDE SEQUENCE [LARGE SCALE GENOMIC DNA]</scope>
    <source>
        <strain evidence="1 2">ARSEF 7405</strain>
    </source>
</reference>
<name>A0A168BCQ7_9EURO</name>
<dbReference type="OrthoDB" id="10571400at2759"/>
<dbReference type="Proteomes" id="UP000242877">
    <property type="component" value="Unassembled WGS sequence"/>
</dbReference>
<keyword evidence="2" id="KW-1185">Reference proteome</keyword>
<sequence>MNPNSNTPGSGDYEYSRAMKRLISGAIPTMISRAIRKMEESGELDQYATRALIQDASRIHGSDASNGSSDQTASITCDELGMFFYLPFSFPGFVGVRNRGWVLRRLFEAASC</sequence>
<protein>
    <submittedName>
        <fullName evidence="1">Uncharacterized protein</fullName>
    </submittedName>
</protein>
<dbReference type="EMBL" id="AZGZ01000005">
    <property type="protein sequence ID" value="KZZ95131.1"/>
    <property type="molecule type" value="Genomic_DNA"/>
</dbReference>
<dbReference type="AlphaFoldDB" id="A0A168BCQ7"/>
<evidence type="ECO:0000313" key="1">
    <source>
        <dbReference type="EMBL" id="KZZ95131.1"/>
    </source>
</evidence>
<proteinExistence type="predicted"/>
<organism evidence="1 2">
    <name type="scientific">Ascosphaera apis ARSEF 7405</name>
    <dbReference type="NCBI Taxonomy" id="392613"/>
    <lineage>
        <taxon>Eukaryota</taxon>
        <taxon>Fungi</taxon>
        <taxon>Dikarya</taxon>
        <taxon>Ascomycota</taxon>
        <taxon>Pezizomycotina</taxon>
        <taxon>Eurotiomycetes</taxon>
        <taxon>Eurotiomycetidae</taxon>
        <taxon>Onygenales</taxon>
        <taxon>Ascosphaeraceae</taxon>
        <taxon>Ascosphaera</taxon>
    </lineage>
</organism>
<evidence type="ECO:0000313" key="2">
    <source>
        <dbReference type="Proteomes" id="UP000242877"/>
    </source>
</evidence>
<dbReference type="VEuPathDB" id="FungiDB:AAP_01619"/>
<comment type="caution">
    <text evidence="1">The sequence shown here is derived from an EMBL/GenBank/DDBJ whole genome shotgun (WGS) entry which is preliminary data.</text>
</comment>
<accession>A0A168BCQ7</accession>
<gene>
    <name evidence="1" type="ORF">AAP_01619</name>
</gene>